<evidence type="ECO:0000313" key="2">
    <source>
        <dbReference type="Proteomes" id="UP001597044"/>
    </source>
</evidence>
<gene>
    <name evidence="1" type="ORF">ACFQ0F_03925</name>
</gene>
<keyword evidence="2" id="KW-1185">Reference proteome</keyword>
<protein>
    <submittedName>
        <fullName evidence="1">Uncharacterized protein</fullName>
    </submittedName>
</protein>
<sequence>MSQYVFGFPLDASLQKTIDDLLTNHAKGQYAESATAIKLAIGTTDGVVKALALDVIDILKASGEGGGVLAVLANLLKSTMHVLIKQIMGKVSDAEQDKLAGYLSRRRQVVDGASKFGFVMPQPLGKRFEEILARIAAGNMTGAREDLTAAMSDFVDAATAAFYDDFTNSLEVGFVKKKMVSIGRSTIIKGSNSATSKLFVSMSDAELQAVAAHYGSMFTQG</sequence>
<dbReference type="RefSeq" id="WP_379069345.1">
    <property type="nucleotide sequence ID" value="NZ_JBHTIT010000001.1"/>
</dbReference>
<proteinExistence type="predicted"/>
<dbReference type="Proteomes" id="UP001597044">
    <property type="component" value="Unassembled WGS sequence"/>
</dbReference>
<evidence type="ECO:0000313" key="1">
    <source>
        <dbReference type="EMBL" id="MFD0949546.1"/>
    </source>
</evidence>
<name>A0ABW3HE61_9GAMM</name>
<accession>A0ABW3HE61</accession>
<dbReference type="EMBL" id="JBHTIT010000001">
    <property type="protein sequence ID" value="MFD0949546.1"/>
    <property type="molecule type" value="Genomic_DNA"/>
</dbReference>
<reference evidence="2" key="1">
    <citation type="journal article" date="2019" name="Int. J. Syst. Evol. Microbiol.">
        <title>The Global Catalogue of Microorganisms (GCM) 10K type strain sequencing project: providing services to taxonomists for standard genome sequencing and annotation.</title>
        <authorList>
            <consortium name="The Broad Institute Genomics Platform"/>
            <consortium name="The Broad Institute Genome Sequencing Center for Infectious Disease"/>
            <person name="Wu L."/>
            <person name="Ma J."/>
        </authorList>
    </citation>
    <scope>NUCLEOTIDE SEQUENCE [LARGE SCALE GENOMIC DNA]</scope>
    <source>
        <strain evidence="2">CCUG 63419</strain>
    </source>
</reference>
<comment type="caution">
    <text evidence="1">The sequence shown here is derived from an EMBL/GenBank/DDBJ whole genome shotgun (WGS) entry which is preliminary data.</text>
</comment>
<organism evidence="1 2">
    <name type="scientific">Paraperlucidibaca wandonensis</name>
    <dbReference type="NCBI Taxonomy" id="1268273"/>
    <lineage>
        <taxon>Bacteria</taxon>
        <taxon>Pseudomonadati</taxon>
        <taxon>Pseudomonadota</taxon>
        <taxon>Gammaproteobacteria</taxon>
        <taxon>Moraxellales</taxon>
        <taxon>Moraxellaceae</taxon>
        <taxon>Paraperlucidibaca</taxon>
    </lineage>
</organism>